<protein>
    <recommendedName>
        <fullName evidence="1">NADP-dependent oxidoreductase domain-containing protein</fullName>
    </recommendedName>
</protein>
<organism evidence="2 3">
    <name type="scientific">Coccomyxa subellipsoidea</name>
    <dbReference type="NCBI Taxonomy" id="248742"/>
    <lineage>
        <taxon>Eukaryota</taxon>
        <taxon>Viridiplantae</taxon>
        <taxon>Chlorophyta</taxon>
        <taxon>core chlorophytes</taxon>
        <taxon>Trebouxiophyceae</taxon>
        <taxon>Trebouxiophyceae incertae sedis</taxon>
        <taxon>Coccomyxaceae</taxon>
        <taxon>Coccomyxa</taxon>
    </lineage>
</organism>
<evidence type="ECO:0000313" key="2">
    <source>
        <dbReference type="EMBL" id="KAK9902077.1"/>
    </source>
</evidence>
<dbReference type="SUPFAM" id="SSF56112">
    <property type="entry name" value="Protein kinase-like (PK-like)"/>
    <property type="match status" value="1"/>
</dbReference>
<dbReference type="CDD" id="cd19101">
    <property type="entry name" value="AKR_unchar"/>
    <property type="match status" value="1"/>
</dbReference>
<accession>A0ABR2YC27</accession>
<feature type="domain" description="NADP-dependent oxidoreductase" evidence="1">
    <location>
        <begin position="533"/>
        <end position="834"/>
    </location>
</feature>
<dbReference type="PANTHER" id="PTHR43147:SF5">
    <property type="entry name" value="OXIDOREDUCTASE"/>
    <property type="match status" value="1"/>
</dbReference>
<dbReference type="InterPro" id="IPR011009">
    <property type="entry name" value="Kinase-like_dom_sf"/>
</dbReference>
<dbReference type="SUPFAM" id="SSF51430">
    <property type="entry name" value="NAD(P)-linked oxidoreductase"/>
    <property type="match status" value="1"/>
</dbReference>
<sequence length="854" mass="94894">MRLARAHEQACSMDWDEARKKLRGLFPDEKERGRVRAKLLPLLLEKRLEYFDDTDAVNKASLLGLAGAGAGAEPDHKRRRLEQALRGLLGPKPTPVPLEQLADFLRDHKNRKLPVSSTVYEELVAVDSAFEELLYPAKGPVAAYMDGLIQNEFFTAGSEQNTVVNSQMYIGNVLWLLAKHAPADLWLQLDYDRDAATTHSVSSISLLDGCQPNFHAAVLFRLMIIGKDQAMEVGMMETFKYLQKKSMVLNQNQYGPVKYLLSYAACGNRVNFYNNDLAGKVHGLGERCSFDTATPLHRARLLLFVSNIYRVLLSLWTQLPDLAGATPDNHWQERGGGAAVTRMINKDGSRCFVKKITIAAAKSTMKRLQNSKAAFDLVHTLGTNNNGIVKVLRRHSTRTVHTFNMTELGPDLRAVPPLTEQEFKAVARCCLMGLGTLHTSSLGYRDPKEENVVWLDDVSRSHAVLCDLETAGPLDVDLRGVQLFYWDDNTLDAGLYTQHILGASMLNARASAAAEMPQMPKVELAEGLSISQVIKGCWQLSGGHGGERDSDRTSGNAAVEDVDLFVQAGITTFDTADIYGPSESIIGEYLRESGNRANVQVLTKFCCFGRDMQTADSASFVKRGVQNSLRSLGVDKLDLIQFYWHDYGVEKYMGAAQRLAELQAAGLIRHVGVTNFDVPRLSEIVEAGVPIVSNQVQYSLLDRRPENFMIPYCREQGIQLLPYGTVAGGFLSERYLGLPASKVRADTYSKSKYASVISQSGGWDWFQMLLRELDGVARKHGADIATVASRWVLDQPQVAGVIVGARNSRHVAQHQKLFSFQLDDGDRSRIEAVLERARRPQSDCYTWERGGSWL</sequence>
<name>A0ABR2YC27_9CHLO</name>
<dbReference type="Proteomes" id="UP001491310">
    <property type="component" value="Unassembled WGS sequence"/>
</dbReference>
<evidence type="ECO:0000313" key="3">
    <source>
        <dbReference type="Proteomes" id="UP001491310"/>
    </source>
</evidence>
<evidence type="ECO:0000259" key="1">
    <source>
        <dbReference type="Pfam" id="PF00248"/>
    </source>
</evidence>
<proteinExistence type="predicted"/>
<dbReference type="InterPro" id="IPR020471">
    <property type="entry name" value="AKR"/>
</dbReference>
<dbReference type="Gene3D" id="3.20.20.100">
    <property type="entry name" value="NADP-dependent oxidoreductase domain"/>
    <property type="match status" value="1"/>
</dbReference>
<dbReference type="InterPro" id="IPR036812">
    <property type="entry name" value="NAD(P)_OxRdtase_dom_sf"/>
</dbReference>
<dbReference type="PRINTS" id="PR00069">
    <property type="entry name" value="ALDKETRDTASE"/>
</dbReference>
<dbReference type="Pfam" id="PF00248">
    <property type="entry name" value="Aldo_ket_red"/>
    <property type="match status" value="1"/>
</dbReference>
<dbReference type="InterPro" id="IPR023210">
    <property type="entry name" value="NADP_OxRdtase_dom"/>
</dbReference>
<gene>
    <name evidence="2" type="ORF">WJX75_003376</name>
</gene>
<keyword evidence="3" id="KW-1185">Reference proteome</keyword>
<reference evidence="2 3" key="1">
    <citation type="journal article" date="2024" name="Nat. Commun.">
        <title>Phylogenomics reveals the evolutionary origins of lichenization in chlorophyte algae.</title>
        <authorList>
            <person name="Puginier C."/>
            <person name="Libourel C."/>
            <person name="Otte J."/>
            <person name="Skaloud P."/>
            <person name="Haon M."/>
            <person name="Grisel S."/>
            <person name="Petersen M."/>
            <person name="Berrin J.G."/>
            <person name="Delaux P.M."/>
            <person name="Dal Grande F."/>
            <person name="Keller J."/>
        </authorList>
    </citation>
    <scope>NUCLEOTIDE SEQUENCE [LARGE SCALE GENOMIC DNA]</scope>
    <source>
        <strain evidence="2 3">SAG 216-7</strain>
    </source>
</reference>
<dbReference type="PANTHER" id="PTHR43147">
    <property type="entry name" value="PROTEIN TAS"/>
    <property type="match status" value="1"/>
</dbReference>
<dbReference type="EMBL" id="JALJOT010000016">
    <property type="protein sequence ID" value="KAK9902077.1"/>
    <property type="molecule type" value="Genomic_DNA"/>
</dbReference>
<comment type="caution">
    <text evidence="2">The sequence shown here is derived from an EMBL/GenBank/DDBJ whole genome shotgun (WGS) entry which is preliminary data.</text>
</comment>